<accession>A0A6L5XDQ1</accession>
<evidence type="ECO:0000313" key="1">
    <source>
        <dbReference type="EMBL" id="MSS17775.1"/>
    </source>
</evidence>
<dbReference type="EMBL" id="VULT01000012">
    <property type="protein sequence ID" value="MSS17775.1"/>
    <property type="molecule type" value="Genomic_DNA"/>
</dbReference>
<evidence type="ECO:0000313" key="2">
    <source>
        <dbReference type="Proteomes" id="UP000483362"/>
    </source>
</evidence>
<reference evidence="1 2" key="1">
    <citation type="submission" date="2019-08" db="EMBL/GenBank/DDBJ databases">
        <title>In-depth cultivation of the pig gut microbiome towards novel bacterial diversity and tailored functional studies.</title>
        <authorList>
            <person name="Wylensek D."/>
            <person name="Hitch T.C.A."/>
            <person name="Clavel T."/>
        </authorList>
    </citation>
    <scope>NUCLEOTIDE SEQUENCE [LARGE SCALE GENOMIC DNA]</scope>
    <source>
        <strain evidence="1 2">Oil-RF-744-WCA-WT-10</strain>
    </source>
</reference>
<dbReference type="Proteomes" id="UP000483362">
    <property type="component" value="Unassembled WGS sequence"/>
</dbReference>
<name>A0A6L5XDQ1_9BACT</name>
<dbReference type="AlphaFoldDB" id="A0A6L5XDQ1"/>
<comment type="caution">
    <text evidence="1">The sequence shown here is derived from an EMBL/GenBank/DDBJ whole genome shotgun (WGS) entry which is preliminary data.</text>
</comment>
<evidence type="ECO:0008006" key="3">
    <source>
        <dbReference type="Google" id="ProtNLM"/>
    </source>
</evidence>
<organism evidence="1 2">
    <name type="scientific">Sodaliphilus pleomorphus</name>
    <dbReference type="NCBI Taxonomy" id="2606626"/>
    <lineage>
        <taxon>Bacteria</taxon>
        <taxon>Pseudomonadati</taxon>
        <taxon>Bacteroidota</taxon>
        <taxon>Bacteroidia</taxon>
        <taxon>Bacteroidales</taxon>
        <taxon>Muribaculaceae</taxon>
        <taxon>Sodaliphilus</taxon>
    </lineage>
</organism>
<sequence>MMKVINNGVPYVNGELCGWADIVVLIGGVPITGITGAEYSDSQVTEPKYGAGRYPVGLGKGRITCSGKLVLYQEEVQALCAQSPTGRLQDLPLFDVIVQYLPNSGIVVTDKIRNISISENARKWKEGDTGQEVEVPIVPSHIEWGKIG</sequence>
<keyword evidence="2" id="KW-1185">Reference proteome</keyword>
<gene>
    <name evidence="1" type="ORF">FYJ29_08415</name>
</gene>
<protein>
    <recommendedName>
        <fullName evidence="3">Phage protein</fullName>
    </recommendedName>
</protein>
<proteinExistence type="predicted"/>